<keyword evidence="8" id="KW-0472">Membrane</keyword>
<feature type="compositionally biased region" description="Basic and acidic residues" evidence="7">
    <location>
        <begin position="728"/>
        <end position="742"/>
    </location>
</feature>
<keyword evidence="11" id="KW-1185">Reference proteome</keyword>
<feature type="transmembrane region" description="Helical" evidence="8">
    <location>
        <begin position="310"/>
        <end position="333"/>
    </location>
</feature>
<dbReference type="Gene3D" id="6.10.340.10">
    <property type="match status" value="1"/>
</dbReference>
<dbReference type="GO" id="GO:0004673">
    <property type="term" value="F:protein histidine kinase activity"/>
    <property type="evidence" value="ECO:0007669"/>
    <property type="project" value="UniProtKB-EC"/>
</dbReference>
<dbReference type="SMART" id="SM00387">
    <property type="entry name" value="HATPase_c"/>
    <property type="match status" value="1"/>
</dbReference>
<keyword evidence="3" id="KW-0597">Phosphoprotein</keyword>
<evidence type="ECO:0000256" key="2">
    <source>
        <dbReference type="ARBA" id="ARBA00012438"/>
    </source>
</evidence>
<feature type="transmembrane region" description="Helical" evidence="8">
    <location>
        <begin position="25"/>
        <end position="43"/>
    </location>
</feature>
<evidence type="ECO:0000256" key="5">
    <source>
        <dbReference type="ARBA" id="ARBA00022777"/>
    </source>
</evidence>
<evidence type="ECO:0000256" key="7">
    <source>
        <dbReference type="SAM" id="MobiDB-lite"/>
    </source>
</evidence>
<dbReference type="SUPFAM" id="SSF55874">
    <property type="entry name" value="ATPase domain of HSP90 chaperone/DNA topoisomerase II/histidine kinase"/>
    <property type="match status" value="1"/>
</dbReference>
<evidence type="ECO:0000256" key="3">
    <source>
        <dbReference type="ARBA" id="ARBA00022553"/>
    </source>
</evidence>
<dbReference type="InterPro" id="IPR050428">
    <property type="entry name" value="TCS_sensor_his_kinase"/>
</dbReference>
<protein>
    <recommendedName>
        <fullName evidence="2">histidine kinase</fullName>
        <ecNumber evidence="2">2.7.13.3</ecNumber>
    </recommendedName>
</protein>
<dbReference type="PANTHER" id="PTHR45436">
    <property type="entry name" value="SENSOR HISTIDINE KINASE YKOH"/>
    <property type="match status" value="1"/>
</dbReference>
<evidence type="ECO:0000256" key="6">
    <source>
        <dbReference type="SAM" id="Coils"/>
    </source>
</evidence>
<comment type="catalytic activity">
    <reaction evidence="1">
        <text>ATP + protein L-histidine = ADP + protein N-phospho-L-histidine.</text>
        <dbReference type="EC" id="2.7.13.3"/>
    </reaction>
</comment>
<sequence length="806" mass="87935">MLFSPAIFYPGAGVMASGRSIRFKISTLLVIPLISLIALWGFAASTTSGEALALLKVETIWTGVINHTDGLTGNLQAERLASAERLAGTVTDPDALSKARGKVDANRKKLTEQALSEDTQNALTRDMKNQLQAVFAAIDRIPDIRRKVDERSLTPGGLITEYAKISDEIHLLYSRLTMGTDVELSLQAQGLIAADEVRELLSREHALIIAANGRANMREVHMLAGIDGTRTYLFPKALANLDTELRAPFEKIYYSPRYVTMENLVESYVAGQPLDIELWRGIAEQVQKEYQEAIWRTGDKLLARMEPAGIAIVVQAAIAGALGLIAVIFSIFISIRVGRRITRELVALRRTALDLAEIRLPDVVAKLRKGETVDIEAEAPPIRVSRNATSEVSDLAAAFDSVQSTAVDAAVEQARMREGLSEALRNLARRSQSLLQRQLKLLDEMQRQTEEPDALERLFKLDHLTTRMRRHAEGLVLLSGGSAGRRWRGVIPIEDVLSGAAAQVEEYTRVRVYPMAECGVSGAAVADVMHLFAELIENAAAFSSPSNEVSVRGEMVGRGFAVEIEDRGLGMDEATRRIINERLASPPEFDAAHTERLGFAVVGILAARHGIKVTLKQSPYGGTTVIVLVPGSLVEPMATPVQPLEFEPVSVSVIRTETTGPGDLPRRVRTSKRGAGPALPQQAEPAELAEPELGLPWGDGPATLPRTDAPASLPRREQPTGLPQRNGLHREEPPQEHTDERPTGLPRRQRQTNLPEPAQRLQQTPPPAPPAAGERSPEEVRALLSSLQSGWQRGRQDSDQDGGSQP</sequence>
<keyword evidence="6" id="KW-0175">Coiled coil</keyword>
<reference evidence="10 11" key="1">
    <citation type="submission" date="2019-05" db="EMBL/GenBank/DDBJ databases">
        <title>Draft genome sequence of Nonomuraea turkmeniaca DSM 43926.</title>
        <authorList>
            <person name="Saricaoglu S."/>
            <person name="Isik K."/>
        </authorList>
    </citation>
    <scope>NUCLEOTIDE SEQUENCE [LARGE SCALE GENOMIC DNA]</scope>
    <source>
        <strain evidence="10 11">DSM 43926</strain>
    </source>
</reference>
<evidence type="ECO:0000313" key="10">
    <source>
        <dbReference type="EMBL" id="TMR24721.1"/>
    </source>
</evidence>
<proteinExistence type="predicted"/>
<dbReference type="OrthoDB" id="3845898at2"/>
<dbReference type="AlphaFoldDB" id="A0A5S4FX65"/>
<keyword evidence="5" id="KW-0418">Kinase</keyword>
<keyword evidence="4" id="KW-0808">Transferase</keyword>
<evidence type="ECO:0000259" key="9">
    <source>
        <dbReference type="SMART" id="SM00387"/>
    </source>
</evidence>
<organism evidence="10 11">
    <name type="scientific">Nonomuraea turkmeniaca</name>
    <dbReference type="NCBI Taxonomy" id="103838"/>
    <lineage>
        <taxon>Bacteria</taxon>
        <taxon>Bacillati</taxon>
        <taxon>Actinomycetota</taxon>
        <taxon>Actinomycetes</taxon>
        <taxon>Streptosporangiales</taxon>
        <taxon>Streptosporangiaceae</taxon>
        <taxon>Nonomuraea</taxon>
    </lineage>
</organism>
<feature type="coiled-coil region" evidence="6">
    <location>
        <begin position="417"/>
        <end position="448"/>
    </location>
</feature>
<dbReference type="Proteomes" id="UP000309128">
    <property type="component" value="Unassembled WGS sequence"/>
</dbReference>
<feature type="compositionally biased region" description="Low complexity" evidence="7">
    <location>
        <begin position="674"/>
        <end position="696"/>
    </location>
</feature>
<dbReference type="EMBL" id="VCKY01000008">
    <property type="protein sequence ID" value="TMR24721.1"/>
    <property type="molecule type" value="Genomic_DNA"/>
</dbReference>
<dbReference type="InterPro" id="IPR013587">
    <property type="entry name" value="Nitrate/nitrite_sensing"/>
</dbReference>
<dbReference type="Pfam" id="PF02518">
    <property type="entry name" value="HATPase_c"/>
    <property type="match status" value="1"/>
</dbReference>
<dbReference type="EC" id="2.7.13.3" evidence="2"/>
<dbReference type="InterPro" id="IPR003594">
    <property type="entry name" value="HATPase_dom"/>
</dbReference>
<evidence type="ECO:0000256" key="1">
    <source>
        <dbReference type="ARBA" id="ARBA00000085"/>
    </source>
</evidence>
<dbReference type="InterPro" id="IPR036890">
    <property type="entry name" value="HATPase_C_sf"/>
</dbReference>
<gene>
    <name evidence="10" type="ORF">ETD86_03975</name>
</gene>
<evidence type="ECO:0000256" key="8">
    <source>
        <dbReference type="SAM" id="Phobius"/>
    </source>
</evidence>
<evidence type="ECO:0000256" key="4">
    <source>
        <dbReference type="ARBA" id="ARBA00022679"/>
    </source>
</evidence>
<dbReference type="GO" id="GO:0005886">
    <property type="term" value="C:plasma membrane"/>
    <property type="evidence" value="ECO:0007669"/>
    <property type="project" value="TreeGrafter"/>
</dbReference>
<evidence type="ECO:0000313" key="11">
    <source>
        <dbReference type="Proteomes" id="UP000309128"/>
    </source>
</evidence>
<dbReference type="GO" id="GO:0000160">
    <property type="term" value="P:phosphorelay signal transduction system"/>
    <property type="evidence" value="ECO:0007669"/>
    <property type="project" value="TreeGrafter"/>
</dbReference>
<dbReference type="PANTHER" id="PTHR45436:SF5">
    <property type="entry name" value="SENSOR HISTIDINE KINASE TRCS"/>
    <property type="match status" value="1"/>
</dbReference>
<accession>A0A5S4FX65</accession>
<feature type="region of interest" description="Disordered" evidence="7">
    <location>
        <begin position="655"/>
        <end position="806"/>
    </location>
</feature>
<name>A0A5S4FX65_9ACTN</name>
<keyword evidence="8" id="KW-1133">Transmembrane helix</keyword>
<keyword evidence="8" id="KW-0812">Transmembrane</keyword>
<dbReference type="Pfam" id="PF08376">
    <property type="entry name" value="NIT"/>
    <property type="match status" value="1"/>
</dbReference>
<comment type="caution">
    <text evidence="10">The sequence shown here is derived from an EMBL/GenBank/DDBJ whole genome shotgun (WGS) entry which is preliminary data.</text>
</comment>
<feature type="domain" description="Histidine kinase/HSP90-like ATPase" evidence="9">
    <location>
        <begin position="523"/>
        <end position="633"/>
    </location>
</feature>
<dbReference type="Gene3D" id="3.30.565.10">
    <property type="entry name" value="Histidine kinase-like ATPase, C-terminal domain"/>
    <property type="match status" value="1"/>
</dbReference>